<reference evidence="1" key="1">
    <citation type="submission" date="2021-06" db="EMBL/GenBank/DDBJ databases">
        <authorList>
            <person name="Kallberg Y."/>
            <person name="Tangrot J."/>
            <person name="Rosling A."/>
        </authorList>
    </citation>
    <scope>NUCLEOTIDE SEQUENCE</scope>
    <source>
        <strain evidence="1">CL356</strain>
    </source>
</reference>
<comment type="caution">
    <text evidence="1">The sequence shown here is derived from an EMBL/GenBank/DDBJ whole genome shotgun (WGS) entry which is preliminary data.</text>
</comment>
<dbReference type="Proteomes" id="UP000789525">
    <property type="component" value="Unassembled WGS sequence"/>
</dbReference>
<name>A0ACA9PBT2_9GLOM</name>
<evidence type="ECO:0000313" key="2">
    <source>
        <dbReference type="Proteomes" id="UP000789525"/>
    </source>
</evidence>
<sequence>MTLSPRIFNDPLFNDPFFSDPFFNDYGYGYGYGDYELNQLPRGYESDRTSGDYYGRGRDMGRRIPIQDRIPRHVGSRVMTEREGDTVWRPATDVYDTNEGVPKDEIAIDLRDREIVVSGERKRGPGYEAATSRVRERQIGKFRK</sequence>
<proteinExistence type="predicted"/>
<feature type="non-terminal residue" evidence="1">
    <location>
        <position position="144"/>
    </location>
</feature>
<dbReference type="EMBL" id="CAJVPT010031638">
    <property type="protein sequence ID" value="CAG8698544.1"/>
    <property type="molecule type" value="Genomic_DNA"/>
</dbReference>
<protein>
    <submittedName>
        <fullName evidence="1">14649_t:CDS:1</fullName>
    </submittedName>
</protein>
<accession>A0ACA9PBT2</accession>
<gene>
    <name evidence="1" type="ORF">ACOLOM_LOCUS10133</name>
</gene>
<keyword evidence="2" id="KW-1185">Reference proteome</keyword>
<evidence type="ECO:0000313" key="1">
    <source>
        <dbReference type="EMBL" id="CAG8698544.1"/>
    </source>
</evidence>
<organism evidence="1 2">
    <name type="scientific">Acaulospora colombiana</name>
    <dbReference type="NCBI Taxonomy" id="27376"/>
    <lineage>
        <taxon>Eukaryota</taxon>
        <taxon>Fungi</taxon>
        <taxon>Fungi incertae sedis</taxon>
        <taxon>Mucoromycota</taxon>
        <taxon>Glomeromycotina</taxon>
        <taxon>Glomeromycetes</taxon>
        <taxon>Diversisporales</taxon>
        <taxon>Acaulosporaceae</taxon>
        <taxon>Acaulospora</taxon>
    </lineage>
</organism>